<dbReference type="AlphaFoldDB" id="A0A1T5F3H0"/>
<dbReference type="CDD" id="cd09604">
    <property type="entry name" value="M1_APN_like"/>
    <property type="match status" value="1"/>
</dbReference>
<dbReference type="STRING" id="1513896.SAMN05660841_02982"/>
<feature type="domain" description="Peptidase M1 membrane alanine aminopeptidase" evidence="2">
    <location>
        <begin position="382"/>
        <end position="549"/>
    </location>
</feature>
<keyword evidence="1" id="KW-0732">Signal</keyword>
<sequence>MIRKTFRYLLYIGLASLTIPAFAQQKSTYNYSEAFGPNFYTSNGTEYRSASGKPGPAYWQNAASYAIKAKLNDQLDRISGSVQIKYTNNSPEDLDFIWLQLDQNLFSNESRGQATIPLTDSRYGSSNNKFEGGYKINNMKVSGQDQTPSYTISDTRMRVDLATPLKSKGGTVTLSMDFEFSIPEYGADRTGILTTANGKIYAIAQWYPRVCVFDDILGWNTHPYTGPGEFYLEFGDYDVEITAPANHIVVLGGELLNPSEVWTTEQLQRYNSAKTSDRTLMIRNEAEVTQKSSRPNKKELTWKYNLKNAHDVAWASSPAFIIDAARIKLPSGKSALAMSAYPKESNGGNAWERSTEYTKASIEHYSQKWFEYPYPVAVNVASNVGGMEYPALSFCGYKAKAGNLWGVTDHEFGHNWFPMIVGSNERLHGWMDEGFNTFINDISTEVFNKGEYAMKYGKKNSLSLALFNPSLEPVINSPQTMKERNIGYLVYYKPAFALHLLRDEIIGKDRFDKAFRKYIEHWAYKHPSPNDFFRTIENETGENLNWFWRGLFQNNWQMDQAITDVRYVELDPAKGAIVTIENLDKLPMPVELEATTESGKKITVKLPVEIWERNNKWTFKLQSTEKLTQIKLDPRSVFPDTNPDNNTWPTK</sequence>
<gene>
    <name evidence="3" type="ORF">SAMN05660841_02982</name>
</gene>
<feature type="chain" id="PRO_5013318610" description="Peptidase M1 membrane alanine aminopeptidase domain-containing protein" evidence="1">
    <location>
        <begin position="24"/>
        <end position="651"/>
    </location>
</feature>
<evidence type="ECO:0000313" key="4">
    <source>
        <dbReference type="Proteomes" id="UP000190150"/>
    </source>
</evidence>
<dbReference type="InterPro" id="IPR027268">
    <property type="entry name" value="Peptidase_M4/M1_CTD_sf"/>
</dbReference>
<dbReference type="GO" id="GO:0008237">
    <property type="term" value="F:metallopeptidase activity"/>
    <property type="evidence" value="ECO:0007669"/>
    <property type="project" value="InterPro"/>
</dbReference>
<proteinExistence type="predicted"/>
<dbReference type="Gene3D" id="1.10.390.10">
    <property type="entry name" value="Neutral Protease Domain 2"/>
    <property type="match status" value="1"/>
</dbReference>
<keyword evidence="4" id="KW-1185">Reference proteome</keyword>
<name>A0A1T5F3H0_9SPHI</name>
<dbReference type="Pfam" id="PF01433">
    <property type="entry name" value="Peptidase_M1"/>
    <property type="match status" value="1"/>
</dbReference>
<evidence type="ECO:0000313" key="3">
    <source>
        <dbReference type="EMBL" id="SKB90676.1"/>
    </source>
</evidence>
<evidence type="ECO:0000256" key="1">
    <source>
        <dbReference type="SAM" id="SignalP"/>
    </source>
</evidence>
<dbReference type="RefSeq" id="WP_079644152.1">
    <property type="nucleotide sequence ID" value="NZ_FUZF01000014.1"/>
</dbReference>
<dbReference type="EMBL" id="FUZF01000014">
    <property type="protein sequence ID" value="SKB90676.1"/>
    <property type="molecule type" value="Genomic_DNA"/>
</dbReference>
<accession>A0A1T5F3H0</accession>
<dbReference type="Proteomes" id="UP000190150">
    <property type="component" value="Unassembled WGS sequence"/>
</dbReference>
<dbReference type="GO" id="GO:0008270">
    <property type="term" value="F:zinc ion binding"/>
    <property type="evidence" value="ECO:0007669"/>
    <property type="project" value="InterPro"/>
</dbReference>
<reference evidence="4" key="1">
    <citation type="submission" date="2017-02" db="EMBL/GenBank/DDBJ databases">
        <authorList>
            <person name="Varghese N."/>
            <person name="Submissions S."/>
        </authorList>
    </citation>
    <scope>NUCLEOTIDE SEQUENCE [LARGE SCALE GENOMIC DNA]</scope>
    <source>
        <strain evidence="4">DSM 24091</strain>
    </source>
</reference>
<dbReference type="InterPro" id="IPR014782">
    <property type="entry name" value="Peptidase_M1_dom"/>
</dbReference>
<dbReference type="SUPFAM" id="SSF55486">
    <property type="entry name" value="Metalloproteases ('zincins'), catalytic domain"/>
    <property type="match status" value="1"/>
</dbReference>
<protein>
    <recommendedName>
        <fullName evidence="2">Peptidase M1 membrane alanine aminopeptidase domain-containing protein</fullName>
    </recommendedName>
</protein>
<organism evidence="3 4">
    <name type="scientific">Sphingobacterium nematocida</name>
    <dbReference type="NCBI Taxonomy" id="1513896"/>
    <lineage>
        <taxon>Bacteria</taxon>
        <taxon>Pseudomonadati</taxon>
        <taxon>Bacteroidota</taxon>
        <taxon>Sphingobacteriia</taxon>
        <taxon>Sphingobacteriales</taxon>
        <taxon>Sphingobacteriaceae</taxon>
        <taxon>Sphingobacterium</taxon>
    </lineage>
</organism>
<feature type="signal peptide" evidence="1">
    <location>
        <begin position="1"/>
        <end position="23"/>
    </location>
</feature>
<evidence type="ECO:0000259" key="2">
    <source>
        <dbReference type="Pfam" id="PF01433"/>
    </source>
</evidence>
<dbReference type="OrthoDB" id="9814383at2"/>